<accession>A0A420I0C6</accession>
<gene>
    <name evidence="1" type="ORF">GcM3_141010</name>
</gene>
<keyword evidence="2" id="KW-1185">Reference proteome</keyword>
<dbReference type="Proteomes" id="UP000283383">
    <property type="component" value="Unassembled WGS sequence"/>
</dbReference>
<protein>
    <submittedName>
        <fullName evidence="1">Uncharacterized protein</fullName>
    </submittedName>
</protein>
<reference evidence="1 2" key="1">
    <citation type="journal article" date="2018" name="BMC Genomics">
        <title>Comparative genome analyses reveal sequence features reflecting distinct modes of host-adaptation between dicot and monocot powdery mildew.</title>
        <authorList>
            <person name="Wu Y."/>
            <person name="Ma X."/>
            <person name="Pan Z."/>
            <person name="Kale S.D."/>
            <person name="Song Y."/>
            <person name="King H."/>
            <person name="Zhang Q."/>
            <person name="Presley C."/>
            <person name="Deng X."/>
            <person name="Wei C.I."/>
            <person name="Xiao S."/>
        </authorList>
    </citation>
    <scope>NUCLEOTIDE SEQUENCE [LARGE SCALE GENOMIC DNA]</scope>
    <source>
        <strain evidence="1">UMSG3</strain>
    </source>
</reference>
<proteinExistence type="predicted"/>
<dbReference type="AlphaFoldDB" id="A0A420I0C6"/>
<name>A0A420I0C6_9PEZI</name>
<evidence type="ECO:0000313" key="2">
    <source>
        <dbReference type="Proteomes" id="UP000283383"/>
    </source>
</evidence>
<dbReference type="STRING" id="62708.A0A420I0C6"/>
<comment type="caution">
    <text evidence="1">The sequence shown here is derived from an EMBL/GenBank/DDBJ whole genome shotgun (WGS) entry which is preliminary data.</text>
</comment>
<organism evidence="1 2">
    <name type="scientific">Golovinomyces cichoracearum</name>
    <dbReference type="NCBI Taxonomy" id="62708"/>
    <lineage>
        <taxon>Eukaryota</taxon>
        <taxon>Fungi</taxon>
        <taxon>Dikarya</taxon>
        <taxon>Ascomycota</taxon>
        <taxon>Pezizomycotina</taxon>
        <taxon>Leotiomycetes</taxon>
        <taxon>Erysiphales</taxon>
        <taxon>Erysiphaceae</taxon>
        <taxon>Golovinomyces</taxon>
    </lineage>
</organism>
<dbReference type="EMBL" id="MCBQ01014163">
    <property type="protein sequence ID" value="RKF63149.1"/>
    <property type="molecule type" value="Genomic_DNA"/>
</dbReference>
<sequence>MDTEVRVRLRVAPDEEQDGLYKSQLNAEGRMAFSSYEKILNVTMEEEYVGASEKLLNHSTNRDSKEIWANFARYLKKEWLPHKKLCVRAWTNSIRNYGMDTTLPGESAHAGLKGWLRNGKANIVTFFQKIGPFYDNHRHRYDAKLAQLKNSAPTQFTCGADHLFYSKLVRILPIKSLMLLREKKEKRERELVANRRAGEKGENYEATACNGVYSWTMGLPCSHKLVQYLSTGTEHLTVTKEDFDPWRIIPNPSRVVIEAEQRIQEPNTIRRARSKRISNSHSSFTGISGTRPEVTWSERVVPDHEATPPANMPVSAALIGRRYGQPPPPIKNARGSLTAPFDVAHCKCKTGCGTRSCPCRKAGKICRIYCHINKTFCKNMNATDIDDNNDISLLDRNTSGMCYNGSESVPRSISPKTQIWNALVRD</sequence>
<evidence type="ECO:0000313" key="1">
    <source>
        <dbReference type="EMBL" id="RKF63149.1"/>
    </source>
</evidence>